<keyword evidence="1" id="KW-1133">Transmembrane helix</keyword>
<accession>A0A2H3K3V7</accession>
<organism evidence="3 4">
    <name type="scientific">Wolfiporia cocos (strain MD-104)</name>
    <name type="common">Brown rot fungus</name>
    <dbReference type="NCBI Taxonomy" id="742152"/>
    <lineage>
        <taxon>Eukaryota</taxon>
        <taxon>Fungi</taxon>
        <taxon>Dikarya</taxon>
        <taxon>Basidiomycota</taxon>
        <taxon>Agaricomycotina</taxon>
        <taxon>Agaricomycetes</taxon>
        <taxon>Polyporales</taxon>
        <taxon>Phaeolaceae</taxon>
        <taxon>Wolfiporia</taxon>
    </lineage>
</organism>
<feature type="transmembrane region" description="Helical" evidence="1">
    <location>
        <begin position="106"/>
        <end position="125"/>
    </location>
</feature>
<dbReference type="EMBL" id="KB468168">
    <property type="protein sequence ID" value="PCH44848.1"/>
    <property type="molecule type" value="Genomic_DNA"/>
</dbReference>
<reference evidence="3 4" key="1">
    <citation type="journal article" date="2012" name="Science">
        <title>The Paleozoic origin of enzymatic lignin decomposition reconstructed from 31 fungal genomes.</title>
        <authorList>
            <person name="Floudas D."/>
            <person name="Binder M."/>
            <person name="Riley R."/>
            <person name="Barry K."/>
            <person name="Blanchette R.A."/>
            <person name="Henrissat B."/>
            <person name="Martinez A.T."/>
            <person name="Otillar R."/>
            <person name="Spatafora J.W."/>
            <person name="Yadav J.S."/>
            <person name="Aerts A."/>
            <person name="Benoit I."/>
            <person name="Boyd A."/>
            <person name="Carlson A."/>
            <person name="Copeland A."/>
            <person name="Coutinho P.M."/>
            <person name="de Vries R.P."/>
            <person name="Ferreira P."/>
            <person name="Findley K."/>
            <person name="Foster B."/>
            <person name="Gaskell J."/>
            <person name="Glotzer D."/>
            <person name="Gorecki P."/>
            <person name="Heitman J."/>
            <person name="Hesse C."/>
            <person name="Hori C."/>
            <person name="Igarashi K."/>
            <person name="Jurgens J.A."/>
            <person name="Kallen N."/>
            <person name="Kersten P."/>
            <person name="Kohler A."/>
            <person name="Kuees U."/>
            <person name="Kumar T.K.A."/>
            <person name="Kuo A."/>
            <person name="LaButti K."/>
            <person name="Larrondo L.F."/>
            <person name="Lindquist E."/>
            <person name="Ling A."/>
            <person name="Lombard V."/>
            <person name="Lucas S."/>
            <person name="Lundell T."/>
            <person name="Martin R."/>
            <person name="McLaughlin D.J."/>
            <person name="Morgenstern I."/>
            <person name="Morin E."/>
            <person name="Murat C."/>
            <person name="Nagy L.G."/>
            <person name="Nolan M."/>
            <person name="Ohm R.A."/>
            <person name="Patyshakuliyeva A."/>
            <person name="Rokas A."/>
            <person name="Ruiz-Duenas F.J."/>
            <person name="Sabat G."/>
            <person name="Salamov A."/>
            <person name="Samejima M."/>
            <person name="Schmutz J."/>
            <person name="Slot J.C."/>
            <person name="St John F."/>
            <person name="Stenlid J."/>
            <person name="Sun H."/>
            <person name="Sun S."/>
            <person name="Syed K."/>
            <person name="Tsang A."/>
            <person name="Wiebenga A."/>
            <person name="Young D."/>
            <person name="Pisabarro A."/>
            <person name="Eastwood D.C."/>
            <person name="Martin F."/>
            <person name="Cullen D."/>
            <person name="Grigoriev I.V."/>
            <person name="Hibbett D.S."/>
        </authorList>
    </citation>
    <scope>NUCLEOTIDE SEQUENCE [LARGE SCALE GENOMIC DNA]</scope>
    <source>
        <strain evidence="3 4">MD-104</strain>
    </source>
</reference>
<dbReference type="Proteomes" id="UP000218811">
    <property type="component" value="Unassembled WGS sequence"/>
</dbReference>
<dbReference type="InterPro" id="IPR045340">
    <property type="entry name" value="DUF6533"/>
</dbReference>
<proteinExistence type="predicted"/>
<evidence type="ECO:0000259" key="2">
    <source>
        <dbReference type="Pfam" id="PF20151"/>
    </source>
</evidence>
<evidence type="ECO:0000313" key="4">
    <source>
        <dbReference type="Proteomes" id="UP000218811"/>
    </source>
</evidence>
<gene>
    <name evidence="3" type="ORF">WOLCODRAFT_77408</name>
</gene>
<protein>
    <recommendedName>
        <fullName evidence="2">DUF6533 domain-containing protein</fullName>
    </recommendedName>
</protein>
<sequence>MSTVLLFYDYALTLEQEIQLIWKAPRRGSFAIFALNRLVMFLMALISAMGFCYSMPQAISNCQQYLIIVACAVWAGKQTERRVMFAHPIFTVFSALRMYAVCNRSWLLSAVTLVLGLAPAVANIVSKEILLEL</sequence>
<keyword evidence="1" id="KW-0472">Membrane</keyword>
<name>A0A2H3K3V7_WOLCO</name>
<keyword evidence="4" id="KW-1185">Reference proteome</keyword>
<keyword evidence="1" id="KW-0812">Transmembrane</keyword>
<dbReference type="OrthoDB" id="2752030at2759"/>
<dbReference type="Pfam" id="PF20151">
    <property type="entry name" value="DUF6533"/>
    <property type="match status" value="1"/>
</dbReference>
<evidence type="ECO:0000313" key="3">
    <source>
        <dbReference type="EMBL" id="PCH44848.1"/>
    </source>
</evidence>
<dbReference type="AlphaFoldDB" id="A0A2H3K3V7"/>
<feature type="domain" description="DUF6533" evidence="2">
    <location>
        <begin position="2"/>
        <end position="42"/>
    </location>
</feature>
<feature type="transmembrane region" description="Helical" evidence="1">
    <location>
        <begin position="30"/>
        <end position="51"/>
    </location>
</feature>
<evidence type="ECO:0000256" key="1">
    <source>
        <dbReference type="SAM" id="Phobius"/>
    </source>
</evidence>